<dbReference type="InterPro" id="IPR016032">
    <property type="entry name" value="Sig_transdc_resp-reg_C-effctor"/>
</dbReference>
<evidence type="ECO:0000259" key="6">
    <source>
        <dbReference type="PROSITE" id="PS51755"/>
    </source>
</evidence>
<evidence type="ECO:0000313" key="8">
    <source>
        <dbReference type="Proteomes" id="UP000574369"/>
    </source>
</evidence>
<feature type="region of interest" description="Disordered" evidence="4">
    <location>
        <begin position="1"/>
        <end position="21"/>
    </location>
</feature>
<gene>
    <name evidence="7" type="ORF">FHS28_004348</name>
</gene>
<dbReference type="Gene3D" id="6.10.250.690">
    <property type="match status" value="1"/>
</dbReference>
<dbReference type="InterPro" id="IPR001867">
    <property type="entry name" value="OmpR/PhoB-type_DNA-bd"/>
</dbReference>
<evidence type="ECO:0000256" key="2">
    <source>
        <dbReference type="PROSITE-ProRule" id="PRU00169"/>
    </source>
</evidence>
<keyword evidence="2" id="KW-0597">Phosphoprotein</keyword>
<dbReference type="PROSITE" id="PS51755">
    <property type="entry name" value="OMPR_PHOB"/>
    <property type="match status" value="1"/>
</dbReference>
<evidence type="ECO:0000313" key="7">
    <source>
        <dbReference type="EMBL" id="MBB3196923.1"/>
    </source>
</evidence>
<dbReference type="PANTHER" id="PTHR48111:SF6">
    <property type="entry name" value="TRANSCRIPTIONAL REGULATORY PROTEIN CREB"/>
    <property type="match status" value="1"/>
</dbReference>
<dbReference type="Proteomes" id="UP000574369">
    <property type="component" value="Unassembled WGS sequence"/>
</dbReference>
<organism evidence="7 8">
    <name type="scientific">Roseateles terrae</name>
    <dbReference type="NCBI Taxonomy" id="431060"/>
    <lineage>
        <taxon>Bacteria</taxon>
        <taxon>Pseudomonadati</taxon>
        <taxon>Pseudomonadota</taxon>
        <taxon>Betaproteobacteria</taxon>
        <taxon>Burkholderiales</taxon>
        <taxon>Sphaerotilaceae</taxon>
        <taxon>Roseateles</taxon>
    </lineage>
</organism>
<dbReference type="SUPFAM" id="SSF46894">
    <property type="entry name" value="C-terminal effector domain of the bipartite response regulators"/>
    <property type="match status" value="1"/>
</dbReference>
<dbReference type="Gene3D" id="1.10.10.10">
    <property type="entry name" value="Winged helix-like DNA-binding domain superfamily/Winged helix DNA-binding domain"/>
    <property type="match status" value="1"/>
</dbReference>
<feature type="DNA-binding region" description="OmpR/PhoB-type" evidence="3">
    <location>
        <begin position="151"/>
        <end position="249"/>
    </location>
</feature>
<name>A0ABR6GXU1_9BURK</name>
<feature type="domain" description="OmpR/PhoB-type" evidence="6">
    <location>
        <begin position="151"/>
        <end position="249"/>
    </location>
</feature>
<dbReference type="RefSeq" id="WP_088453820.1">
    <property type="nucleotide sequence ID" value="NZ_JACHXO010000009.1"/>
</dbReference>
<dbReference type="Gene3D" id="3.40.50.2300">
    <property type="match status" value="1"/>
</dbReference>
<keyword evidence="8" id="KW-1185">Reference proteome</keyword>
<evidence type="ECO:0000256" key="1">
    <source>
        <dbReference type="ARBA" id="ARBA00023125"/>
    </source>
</evidence>
<dbReference type="InterPro" id="IPR036388">
    <property type="entry name" value="WH-like_DNA-bd_sf"/>
</dbReference>
<reference evidence="7 8" key="1">
    <citation type="submission" date="2020-08" db="EMBL/GenBank/DDBJ databases">
        <title>Genomic Encyclopedia of Type Strains, Phase III (KMG-III): the genomes of soil and plant-associated and newly described type strains.</title>
        <authorList>
            <person name="Whitman W."/>
        </authorList>
    </citation>
    <scope>NUCLEOTIDE SEQUENCE [LARGE SCALE GENOMIC DNA]</scope>
    <source>
        <strain evidence="7 8">CECT 7247</strain>
    </source>
</reference>
<dbReference type="InterPro" id="IPR011006">
    <property type="entry name" value="CheY-like_superfamily"/>
</dbReference>
<accession>A0ABR6GXU1</accession>
<evidence type="ECO:0000259" key="5">
    <source>
        <dbReference type="PROSITE" id="PS50110"/>
    </source>
</evidence>
<dbReference type="PANTHER" id="PTHR48111">
    <property type="entry name" value="REGULATOR OF RPOS"/>
    <property type="match status" value="1"/>
</dbReference>
<feature type="domain" description="Response regulatory" evidence="5">
    <location>
        <begin position="27"/>
        <end position="142"/>
    </location>
</feature>
<feature type="modified residue" description="4-aspartylphosphate" evidence="2">
    <location>
        <position position="76"/>
    </location>
</feature>
<feature type="compositionally biased region" description="Low complexity" evidence="4">
    <location>
        <begin position="1"/>
        <end position="15"/>
    </location>
</feature>
<dbReference type="Pfam" id="PF00486">
    <property type="entry name" value="Trans_reg_C"/>
    <property type="match status" value="1"/>
</dbReference>
<evidence type="ECO:0000256" key="4">
    <source>
        <dbReference type="SAM" id="MobiDB-lite"/>
    </source>
</evidence>
<keyword evidence="1 3" id="KW-0238">DNA-binding</keyword>
<dbReference type="SMART" id="SM00448">
    <property type="entry name" value="REC"/>
    <property type="match status" value="1"/>
</dbReference>
<dbReference type="InterPro" id="IPR039420">
    <property type="entry name" value="WalR-like"/>
</dbReference>
<dbReference type="Pfam" id="PF00072">
    <property type="entry name" value="Response_reg"/>
    <property type="match status" value="1"/>
</dbReference>
<dbReference type="EMBL" id="JACHXO010000009">
    <property type="protein sequence ID" value="MBB3196923.1"/>
    <property type="molecule type" value="Genomic_DNA"/>
</dbReference>
<dbReference type="InterPro" id="IPR001789">
    <property type="entry name" value="Sig_transdc_resp-reg_receiver"/>
</dbReference>
<dbReference type="SMART" id="SM00862">
    <property type="entry name" value="Trans_reg_C"/>
    <property type="match status" value="1"/>
</dbReference>
<dbReference type="NCBIfam" id="NF008296">
    <property type="entry name" value="PRK11083.1"/>
    <property type="match status" value="1"/>
</dbReference>
<proteinExistence type="predicted"/>
<sequence>MPPFAASSAAPSAAPSAPPPIPPSPARLLLLEDDPAIAQTVAFALTREGFQVRYCGWIHEARAQLARGDLDLAILDVGLPDGNGLDLCRDIRQSAQPQMPILMLSARSDEADKVLGLELGADDYLAKPFSPRELVARVRALLRRAQGALPAPVKSQYGFVVEAEGSRVRFHGELLPLTRRELGLLLRLLSAPQRIHSREVLLDAVWGLEADSGDRTVDTHIKTLRAKLRQVRPDLDPIRTHRGMGYSLE</sequence>
<protein>
    <submittedName>
        <fullName evidence="7">Two-component system catabolic regulation response regulator CreB</fullName>
    </submittedName>
</protein>
<evidence type="ECO:0000256" key="3">
    <source>
        <dbReference type="PROSITE-ProRule" id="PRU01091"/>
    </source>
</evidence>
<dbReference type="SUPFAM" id="SSF52172">
    <property type="entry name" value="CheY-like"/>
    <property type="match status" value="1"/>
</dbReference>
<dbReference type="PROSITE" id="PS50110">
    <property type="entry name" value="RESPONSE_REGULATORY"/>
    <property type="match status" value="1"/>
</dbReference>
<comment type="caution">
    <text evidence="7">The sequence shown here is derived from an EMBL/GenBank/DDBJ whole genome shotgun (WGS) entry which is preliminary data.</text>
</comment>
<dbReference type="CDD" id="cd00383">
    <property type="entry name" value="trans_reg_C"/>
    <property type="match status" value="1"/>
</dbReference>